<protein>
    <submittedName>
        <fullName evidence="1">Uncharacterized protein</fullName>
    </submittedName>
</protein>
<dbReference type="EMBL" id="JASBWV010000021">
    <property type="protein sequence ID" value="KAJ9120311.1"/>
    <property type="molecule type" value="Genomic_DNA"/>
</dbReference>
<evidence type="ECO:0000313" key="1">
    <source>
        <dbReference type="EMBL" id="KAJ9120311.1"/>
    </source>
</evidence>
<dbReference type="Proteomes" id="UP001234202">
    <property type="component" value="Unassembled WGS sequence"/>
</dbReference>
<keyword evidence="2" id="KW-1185">Reference proteome</keyword>
<organism evidence="1 2">
    <name type="scientific">Naganishia onofrii</name>
    <dbReference type="NCBI Taxonomy" id="1851511"/>
    <lineage>
        <taxon>Eukaryota</taxon>
        <taxon>Fungi</taxon>
        <taxon>Dikarya</taxon>
        <taxon>Basidiomycota</taxon>
        <taxon>Agaricomycotina</taxon>
        <taxon>Tremellomycetes</taxon>
        <taxon>Filobasidiales</taxon>
        <taxon>Filobasidiaceae</taxon>
        <taxon>Naganishia</taxon>
    </lineage>
</organism>
<reference evidence="1" key="1">
    <citation type="submission" date="2023-04" db="EMBL/GenBank/DDBJ databases">
        <title>Draft Genome sequencing of Naganishia species isolated from polar environments using Oxford Nanopore Technology.</title>
        <authorList>
            <person name="Leo P."/>
            <person name="Venkateswaran K."/>
        </authorList>
    </citation>
    <scope>NUCLEOTIDE SEQUENCE</scope>
    <source>
        <strain evidence="1">DBVPG 5303</strain>
    </source>
</reference>
<comment type="caution">
    <text evidence="1">The sequence shown here is derived from an EMBL/GenBank/DDBJ whole genome shotgun (WGS) entry which is preliminary data.</text>
</comment>
<sequence>MDSVDPEVSMEGTTLNSALGQEATALEQAVDPALQNEESEMHLDPELHQLGEEDSREDPSFYDPSVEQTGPSSYILGSDIDNGPSAHITHNINDMAAPTPLATVTEEHAVMVENEHEKYHNNMNEEEDEDQDNKRRRVQRACDACRRKKIRCDGAAAGKRNVTCSNCIESKVACTYVEAAKRRGPPPGYTEALEWKISRFEDLLTRVQPDLDLTREVGPPINRDEFHMNTFKQQLNSLGIDSQHVNGRARSVKATNPSSERSTGRKGKNPPMNLTNRSTTLASALDPTPSFPAHSQAEVDAVMGLLGQGAHEDPRLAAENRLRKIFTSNVISDDGRLLMSRPESPSSHAAEHTADNRARSQSIIDPGQPTASSVGGGIGNEDSSNNGANLHAKIKQADAVEAQENEEFQLGAIQTNLTEEGYRFHGKSCTHPTALPDA</sequence>
<proteinExistence type="predicted"/>
<name>A0ACC2XB94_9TREE</name>
<evidence type="ECO:0000313" key="2">
    <source>
        <dbReference type="Proteomes" id="UP001234202"/>
    </source>
</evidence>
<gene>
    <name evidence="1" type="ORF">QFC24_005265</name>
</gene>
<accession>A0ACC2XB94</accession>